<dbReference type="PANTHER" id="PTHR16004:SF2">
    <property type="entry name" value="E3 UBIQUITIN-PROTEIN LIGASE LUBEL"/>
    <property type="match status" value="1"/>
</dbReference>
<feature type="region of interest" description="Disordered" evidence="10">
    <location>
        <begin position="225"/>
        <end position="253"/>
    </location>
</feature>
<dbReference type="GO" id="GO:0036435">
    <property type="term" value="F:K48-linked polyubiquitin modification-dependent protein binding"/>
    <property type="evidence" value="ECO:0007669"/>
    <property type="project" value="TreeGrafter"/>
</dbReference>
<feature type="compositionally biased region" description="Polar residues" evidence="10">
    <location>
        <begin position="1676"/>
        <end position="1733"/>
    </location>
</feature>
<feature type="compositionally biased region" description="Low complexity" evidence="10">
    <location>
        <begin position="2655"/>
        <end position="2669"/>
    </location>
</feature>
<feature type="region of interest" description="Disordered" evidence="10">
    <location>
        <begin position="499"/>
        <end position="794"/>
    </location>
</feature>
<dbReference type="SMART" id="SM00647">
    <property type="entry name" value="IBR"/>
    <property type="match status" value="2"/>
</dbReference>
<dbReference type="PROSITE" id="PS01358">
    <property type="entry name" value="ZF_RANBP2_1"/>
    <property type="match status" value="1"/>
</dbReference>
<feature type="compositionally biased region" description="Polar residues" evidence="10">
    <location>
        <begin position="932"/>
        <end position="954"/>
    </location>
</feature>
<feature type="compositionally biased region" description="Low complexity" evidence="10">
    <location>
        <begin position="680"/>
        <end position="701"/>
    </location>
</feature>
<protein>
    <submittedName>
        <fullName evidence="13">Uncharacterized protein</fullName>
    </submittedName>
</protein>
<feature type="region of interest" description="Disordered" evidence="10">
    <location>
        <begin position="817"/>
        <end position="907"/>
    </location>
</feature>
<gene>
    <name evidence="13" type="primary">106081185</name>
</gene>
<dbReference type="Pfam" id="PF01485">
    <property type="entry name" value="IBR"/>
    <property type="match status" value="1"/>
</dbReference>
<evidence type="ECO:0000259" key="11">
    <source>
        <dbReference type="PROSITE" id="PS50089"/>
    </source>
</evidence>
<dbReference type="GO" id="GO:0061630">
    <property type="term" value="F:ubiquitin protein ligase activity"/>
    <property type="evidence" value="ECO:0007669"/>
    <property type="project" value="TreeGrafter"/>
</dbReference>
<feature type="region of interest" description="Disordered" evidence="10">
    <location>
        <begin position="134"/>
        <end position="170"/>
    </location>
</feature>
<keyword evidence="6" id="KW-0833">Ubl conjugation pathway</keyword>
<dbReference type="InterPro" id="IPR002867">
    <property type="entry name" value="IBR_dom"/>
</dbReference>
<feature type="compositionally biased region" description="Basic and acidic residues" evidence="10">
    <location>
        <begin position="834"/>
        <end position="853"/>
    </location>
</feature>
<dbReference type="OrthoDB" id="9978677at2759"/>
<dbReference type="CDD" id="cd20337">
    <property type="entry name" value="BRcat_RBR_HOIP"/>
    <property type="match status" value="1"/>
</dbReference>
<dbReference type="Gene3D" id="3.30.40.10">
    <property type="entry name" value="Zinc/RING finger domain, C3HC4 (zinc finger)"/>
    <property type="match status" value="1"/>
</dbReference>
<feature type="compositionally biased region" description="Polar residues" evidence="10">
    <location>
        <begin position="612"/>
        <end position="624"/>
    </location>
</feature>
<dbReference type="Proteomes" id="UP000095300">
    <property type="component" value="Unassembled WGS sequence"/>
</dbReference>
<proteinExistence type="inferred from homology"/>
<feature type="region of interest" description="Disordered" evidence="10">
    <location>
        <begin position="1894"/>
        <end position="2099"/>
    </location>
</feature>
<evidence type="ECO:0000256" key="7">
    <source>
        <dbReference type="ARBA" id="ARBA00022833"/>
    </source>
</evidence>
<dbReference type="CDD" id="cd19815">
    <property type="entry name" value="Bbox1_HOIP"/>
    <property type="match status" value="1"/>
</dbReference>
<dbReference type="PROSITE" id="PS51873">
    <property type="entry name" value="TRIAD"/>
    <property type="match status" value="1"/>
</dbReference>
<feature type="compositionally biased region" description="Low complexity" evidence="10">
    <location>
        <begin position="854"/>
        <end position="900"/>
    </location>
</feature>
<feature type="compositionally biased region" description="Acidic residues" evidence="10">
    <location>
        <begin position="2177"/>
        <end position="2253"/>
    </location>
</feature>
<feature type="compositionally biased region" description="Basic and acidic residues" evidence="10">
    <location>
        <begin position="702"/>
        <end position="712"/>
    </location>
</feature>
<dbReference type="CDD" id="cd20351">
    <property type="entry name" value="Rcat_RBR_HOIP"/>
    <property type="match status" value="1"/>
</dbReference>
<feature type="region of interest" description="Disordered" evidence="10">
    <location>
        <begin position="2625"/>
        <end position="2644"/>
    </location>
</feature>
<dbReference type="SUPFAM" id="SSF57850">
    <property type="entry name" value="RING/U-box"/>
    <property type="match status" value="3"/>
</dbReference>
<dbReference type="InterPro" id="IPR047540">
    <property type="entry name" value="BRcat_RBR_RNF31-like"/>
</dbReference>
<dbReference type="EnsemblMetazoa" id="SCAU009206-RI">
    <property type="protein sequence ID" value="SCAU009206-PI"/>
    <property type="gene ID" value="SCAU009206"/>
</dbReference>
<feature type="compositionally biased region" description="Polar residues" evidence="10">
    <location>
        <begin position="2256"/>
        <end position="2266"/>
    </location>
</feature>
<feature type="compositionally biased region" description="Basic and acidic residues" evidence="10">
    <location>
        <begin position="651"/>
        <end position="661"/>
    </location>
</feature>
<dbReference type="PROSITE" id="PS50089">
    <property type="entry name" value="ZF_RING_2"/>
    <property type="match status" value="1"/>
</dbReference>
<feature type="region of interest" description="Disordered" evidence="10">
    <location>
        <begin position="1"/>
        <end position="94"/>
    </location>
</feature>
<dbReference type="InterPro" id="IPR047541">
    <property type="entry name" value="RNF31_RBR_mRING-HC-like"/>
</dbReference>
<feature type="compositionally biased region" description="Acidic residues" evidence="10">
    <location>
        <begin position="2054"/>
        <end position="2066"/>
    </location>
</feature>
<feature type="compositionally biased region" description="Acidic residues" evidence="10">
    <location>
        <begin position="2688"/>
        <end position="2704"/>
    </location>
</feature>
<keyword evidence="2" id="KW-0808">Transferase</keyword>
<feature type="region of interest" description="Disordered" evidence="10">
    <location>
        <begin position="1615"/>
        <end position="1643"/>
    </location>
</feature>
<evidence type="ECO:0000256" key="10">
    <source>
        <dbReference type="SAM" id="MobiDB-lite"/>
    </source>
</evidence>
<evidence type="ECO:0000256" key="9">
    <source>
        <dbReference type="SAM" id="Coils"/>
    </source>
</evidence>
<feature type="region of interest" description="Disordered" evidence="10">
    <location>
        <begin position="922"/>
        <end position="1026"/>
    </location>
</feature>
<feature type="compositionally biased region" description="Basic and acidic residues" evidence="10">
    <location>
        <begin position="1508"/>
        <end position="1517"/>
    </location>
</feature>
<feature type="compositionally biased region" description="Polar residues" evidence="10">
    <location>
        <begin position="1837"/>
        <end position="1855"/>
    </location>
</feature>
<feature type="region of interest" description="Disordered" evidence="10">
    <location>
        <begin position="2655"/>
        <end position="2704"/>
    </location>
</feature>
<feature type="domain" description="RING-type" evidence="11">
    <location>
        <begin position="2787"/>
        <end position="2836"/>
    </location>
</feature>
<dbReference type="CDD" id="cd16631">
    <property type="entry name" value="mRING-HC-C4C4_RBR_HOIP"/>
    <property type="match status" value="1"/>
</dbReference>
<feature type="region of interest" description="Disordered" evidence="10">
    <location>
        <begin position="2176"/>
        <end position="2315"/>
    </location>
</feature>
<dbReference type="GO" id="GO:1990450">
    <property type="term" value="F:linear polyubiquitin binding"/>
    <property type="evidence" value="ECO:0007669"/>
    <property type="project" value="TreeGrafter"/>
</dbReference>
<feature type="region of interest" description="Disordered" evidence="10">
    <location>
        <begin position="1508"/>
        <end position="1544"/>
    </location>
</feature>
<feature type="compositionally biased region" description="Acidic residues" evidence="10">
    <location>
        <begin position="537"/>
        <end position="546"/>
    </location>
</feature>
<feature type="domain" description="RING-type" evidence="12">
    <location>
        <begin position="2783"/>
        <end position="3021"/>
    </location>
</feature>
<feature type="compositionally biased region" description="Pro residues" evidence="10">
    <location>
        <begin position="53"/>
        <end position="63"/>
    </location>
</feature>
<dbReference type="PANTHER" id="PTHR16004">
    <property type="entry name" value="RING FINGER PROTEIN 31-RELATED"/>
    <property type="match status" value="1"/>
</dbReference>
<dbReference type="EnsemblMetazoa" id="SCAU009206-RJ">
    <property type="protein sequence ID" value="SCAU009206-PJ"/>
    <property type="gene ID" value="SCAU009206"/>
</dbReference>
<dbReference type="Pfam" id="PF18091">
    <property type="entry name" value="E3_UbLigase_RBR"/>
    <property type="match status" value="1"/>
</dbReference>
<evidence type="ECO:0000313" key="14">
    <source>
        <dbReference type="Proteomes" id="UP000095300"/>
    </source>
</evidence>
<evidence type="ECO:0000256" key="4">
    <source>
        <dbReference type="ARBA" id="ARBA00022737"/>
    </source>
</evidence>
<accession>A0A1I8PLJ3</accession>
<reference evidence="14" key="1">
    <citation type="submission" date="2015-05" db="EMBL/GenBank/DDBJ databases">
        <authorList>
            <person name="Wilson R.K."/>
            <person name="Warren W.C."/>
            <person name="Olafson P."/>
        </authorList>
    </citation>
    <scope>NUCLEOTIDE SEQUENCE [LARGE SCALE GENOMIC DNA]</scope>
    <source>
        <strain evidence="14">USDA</strain>
    </source>
</reference>
<feature type="compositionally biased region" description="Basic and acidic residues" evidence="10">
    <location>
        <begin position="728"/>
        <end position="737"/>
    </location>
</feature>
<feature type="compositionally biased region" description="Polar residues" evidence="10">
    <location>
        <begin position="1862"/>
        <end position="1880"/>
    </location>
</feature>
<feature type="compositionally biased region" description="Polar residues" evidence="10">
    <location>
        <begin position="2012"/>
        <end position="2029"/>
    </location>
</feature>
<dbReference type="Pfam" id="PF22191">
    <property type="entry name" value="IBR_1"/>
    <property type="match status" value="1"/>
</dbReference>
<feature type="compositionally biased region" description="Polar residues" evidence="10">
    <location>
        <begin position="1896"/>
        <end position="1921"/>
    </location>
</feature>
<sequence>MALQANNRNLLMRNERTMPAWVTEQSGRIGPKPPPLPPGATENGHASPQKQPALPPKNSAPPEPDYEVIEFSNQQYSNAPLRPSSASSGSKTPDTKLKCTLCGSGNPWVMCEECSKQIFCASCDDMFHKHPKRKTHQRKALEQSIPPLPPKLVPGQPGPTPPVAPPRRNKRGFMTPLMQRKDQVNSSAGGHFGAVPPSPTPSMRNSSWHDRVGSLKRGLSMSILNRPLPETPKTPTTPSESSRCTTPKSAFDNIQRPPSVVLEKIKNKASATLDRMQLLQQRYRQQKEQMERERSGSINDQNLTAFDQWSSISPSPSHFRSGSMSSGINSSHLDLTDDSSFNLFHQRQMALQHHKAAAQRANQLGQRGMSSSVFNLNQPNRKPPPMNNGWMQNPMQQAQSMAQLNCSNCGPSPQNPWGAPQHMHMTHDPWSNQLSSQQQLNRSNLSLNVGPGYMMPHQHHNGMYPPPVFMTQRGVMGQMYPQGYMGGMPVMNPGLAGMPPSVSRAASRAGSRMGSPALSRKSVTLRRKQRSSYRDDEGTDDEDSDEDDRRSMVSNRSAMSRSRQRRMSSASQIQMDEDVADSSSQQRSRVRSQRRDSIAKSVHNDWAPGRKPSTNNRSVDSGFNSPRKPSRIYSDLDSEGSGTRALVQAKIEQKLKEESMKQQKQGKSKQKQEKPEKPKQTTSVQTAAAAAVASKTKAAKQQVEKVVEKEKTPTASESEEEEEEEMQQEQKQEEKKVPQQPEEESVEESEAEETKDQETQPQQNGHATPEHEAGATEDEDAVLLGPPPSTPDQEWECEFCTFVNEPNTKICIICCKTPSKPPKLVGKAVSPPPKQEKPADKGSESGTAKKETPSVKGTSKTTKKTQPSASTSLNVSSTSSSNVVVVDSSENSETPQSTTKTLKKKESLEDIWATLDENIQTTASEVTRKAETTTTQKSAPTKVSTGCGTSTKSPSVERPQEEPINKTQAREIGTSPPPPQTISTQTYEPLPLRKSETKEESPLPNGTRAPPNHDSLQPHNFPPTNKIQDLKSFETEVLQNIHNISHIPSPYQYQPLPQQHNHHHQQSYYAPQDRHQRYRSNNDLRMDDAMSLDYDSYNGMGGMGGMGRRHPSISELLLLQRTSSQMHSPLTGSSYDLSYRHNGMDNHKESDLYKYTTEELNAALKYCGPDMHPLVWLRDNWPKLIQTVQSLATKYGQERAENTIGTISQMEAREALRLHTGNIWQAVSECIEQRQRKYREISSRGNFSREDVVTALTTHQGNVEAALLDLGRTQLKPFLMRIWGSPGGVENESGAIMLPPASPQSPLNEPYAMDKDIHNFLSANASDCMQIPNASAAFTPTTTNTTTTMTNNQTPSPFDLPASMPPNTYDLSHTPLPDNSSNYSADSNKDFGASPLPIDDSILNNKHVLKDLEALIGTMEQNQQKQSEHVLRSIKDMIHNLRQDKSDMEDYDMESMRILTKSPITTQKYKQTGDKNAEGEADVKNFVWQHIQEIVPNLVQQVEMELLEDSRSQKENSSENQEEVLEESNEEAVPLPPPPPPVDQDEFLMEEVIKPNLKNASIREEVPPQYLYTAEIAPFQLAFDKALHRDHRPEIIFDTLRSAIRQVFKMFQAPEAPAPAPATEPKPLENTTTSTMEWPEPPLPTVPAAQQTREMSTDIELQIPLPAVPSIAKLPTQTSPKVVNNSTTTTAADQPLVGQTVNLPETSGYNTSSPQNQSPELLQQTATAVSSTPEPHKTETQDTQTATEVASSAVRPVEQPTKIPSAVLPEKDNTPQDTNVVIGSTMPENTQYQIIQEVETNATIIPTGMTLENTSEQTPKDTEKVAKEGSVVDETPSVDNSGAPTSETNEEQQIISLEPKAATQTPNATSTLEISEEVQTTNSAEIKSELLEMQEIPSSQTMNEVTTEPLSSEIQEQQLPLSSKDMATEPQSTALASQETVGISEEAPPAITVPSSSTESQQTNVLPLSTSQSSEIPTINVEAETQVQTSTNKKPLTAGNQKKTSKIPVRRTISNNSLILNSVKSTQPQELPIPSPTNDETSFRSLTPDGTDLAVDDVEDSEEEELYSLQSDESDIDSRADDMVSPTDTESRLYDLQSPTSTNEMFLMIHNGMESGMEESTIVPSTSSSTIHSAISFVSGLKSPTEFIPSGDPSKQNLSELVKDTQRLIQQMRDEIQIEEFESSTDEDDYTDDYYDDYDDEELGEEEEYYEEGGDEEQGVEDDEGEWEDDIEEGDEYAEVIGDMTEEDVNDDQQDQRPQSTDQTSEPGHREEHNTSVLSNTSESSTHSQSQTSEHFVDKSLNPLEESNQNLTINSNLPENTAVFVETERSETEIVVASVDSKESPTAAYVETENALPELPVETVLEENLPLPTATTESAVPSASIIIESLPLTIANEMESENSLPELPSEIVLSPVTQTLPLQTENTIPELPVEVVLQSTEKIVDTPSSQTVINQTTNDSSTSISASSLPTPSIKDHEIPSTSNNVPSSLAPKEETIPNKVPQESNLDENKASTSKQATKQSKTTASKKKASEEGKTTTKKAAAASKIPKPKDNQKEQKPKAKETQKEQKPKEPAEAPKPKEAAPTPREALAPKKKLPTRSKSFSGPPTPIGITSVKTITQRFQTVQKSSNTQAAKPPTTIARKPSITEAINKLTKPSTSSQLPTTSSLFRARTQPRIPKKKYHETCFSDDDYETTSSEEEPEPLEIRQRKMSVPVFRAYPSLQEPEDVKTEELVNKFVKEELVNTFAEAQIAAALISMKFPQDVSLWAAKECSDLDHAVALLKQDCELCSGTYALNEIVSMLKCTHKCCKQCAKTYFTVQITERSINDCNCPFCKMPELHNQTEYEDDNLEYFSNLDIFLKSIVEPDVHELFQRKLRDRTLLKDPNFKWCVQCSSGFFARPKQKRLICPDCGSVTCAFCRKTWQKEHEGISCEKFLEWEKSNDPDVPDIGVQQHLEQNGIDCPKCKFRYSLARGGCMHFTCTQCKFEFCYGCAKPFMMGAKCTISPYCAKLGLHAHHPRNCLFYLRDKLPVQLQILLKNNGIAYDVDAVETNDENEPSTSGSAQKLPALCPIPIQKETPNGLVDTKCKNDVPEKHAGMCRTHYVEYLTAKVAKANIDPLPIFDLTDCVQELRRRGIPLPDRGPWDTDEIYKTMCAEVIQKHIPLDIN</sequence>
<dbReference type="InterPro" id="IPR041031">
    <property type="entry name" value="RNF31_C"/>
</dbReference>
<feature type="compositionally biased region" description="Low complexity" evidence="10">
    <location>
        <begin position="2460"/>
        <end position="2473"/>
    </location>
</feature>
<evidence type="ECO:0000313" key="13">
    <source>
        <dbReference type="EnsemblMetazoa" id="SCAU009206-PF"/>
    </source>
</evidence>
<dbReference type="InterPro" id="IPR044066">
    <property type="entry name" value="TRIAD_supradom"/>
</dbReference>
<dbReference type="InterPro" id="IPR001876">
    <property type="entry name" value="Znf_RanBP2"/>
</dbReference>
<organism evidence="13 14">
    <name type="scientific">Stomoxys calcitrans</name>
    <name type="common">Stable fly</name>
    <name type="synonym">Conops calcitrans</name>
    <dbReference type="NCBI Taxonomy" id="35570"/>
    <lineage>
        <taxon>Eukaryota</taxon>
        <taxon>Metazoa</taxon>
        <taxon>Ecdysozoa</taxon>
        <taxon>Arthropoda</taxon>
        <taxon>Hexapoda</taxon>
        <taxon>Insecta</taxon>
        <taxon>Pterygota</taxon>
        <taxon>Neoptera</taxon>
        <taxon>Endopterygota</taxon>
        <taxon>Diptera</taxon>
        <taxon>Brachycera</taxon>
        <taxon>Muscomorpha</taxon>
        <taxon>Muscoidea</taxon>
        <taxon>Muscidae</taxon>
        <taxon>Stomoxys</taxon>
    </lineage>
</organism>
<evidence type="ECO:0000256" key="5">
    <source>
        <dbReference type="ARBA" id="ARBA00022771"/>
    </source>
</evidence>
<keyword evidence="9" id="KW-0175">Coiled coil</keyword>
<feature type="region of interest" description="Disordered" evidence="10">
    <location>
        <begin position="1812"/>
        <end position="1880"/>
    </location>
</feature>
<feature type="compositionally biased region" description="Pro residues" evidence="10">
    <location>
        <begin position="146"/>
        <end position="165"/>
    </location>
</feature>
<keyword evidence="4" id="KW-0677">Repeat</keyword>
<feature type="compositionally biased region" description="Acidic residues" evidence="10">
    <location>
        <begin position="717"/>
        <end position="727"/>
    </location>
</feature>
<name>A0A1I8PLJ3_STOCA</name>
<reference evidence="13" key="2">
    <citation type="submission" date="2020-05" db="UniProtKB">
        <authorList>
            <consortium name="EnsemblMetazoa"/>
        </authorList>
    </citation>
    <scope>IDENTIFICATION</scope>
    <source>
        <strain evidence="13">USDA</strain>
    </source>
</reference>
<dbReference type="STRING" id="35570.A0A1I8PLJ3"/>
<feature type="compositionally biased region" description="Polar residues" evidence="10">
    <location>
        <begin position="71"/>
        <end position="92"/>
    </location>
</feature>
<evidence type="ECO:0000256" key="6">
    <source>
        <dbReference type="ARBA" id="ARBA00022786"/>
    </source>
</evidence>
<evidence type="ECO:0000256" key="2">
    <source>
        <dbReference type="ARBA" id="ARBA00022679"/>
    </source>
</evidence>
<feature type="compositionally biased region" description="Basic and acidic residues" evidence="10">
    <location>
        <begin position="1818"/>
        <end position="1827"/>
    </location>
</feature>
<feature type="compositionally biased region" description="Polar residues" evidence="10">
    <location>
        <begin position="2305"/>
        <end position="2315"/>
    </location>
</feature>
<dbReference type="Pfam" id="PF16678">
    <property type="entry name" value="UBA_HOIP"/>
    <property type="match status" value="1"/>
</dbReference>
<feature type="compositionally biased region" description="Polar residues" evidence="10">
    <location>
        <begin position="2448"/>
        <end position="2459"/>
    </location>
</feature>
<evidence type="ECO:0000256" key="1">
    <source>
        <dbReference type="ARBA" id="ARBA00008278"/>
    </source>
</evidence>
<keyword evidence="3" id="KW-0479">Metal-binding</keyword>
<evidence type="ECO:0000256" key="8">
    <source>
        <dbReference type="PROSITE-ProRule" id="PRU00175"/>
    </source>
</evidence>
<dbReference type="GO" id="GO:0008270">
    <property type="term" value="F:zinc ion binding"/>
    <property type="evidence" value="ECO:0007669"/>
    <property type="project" value="UniProtKB-KW"/>
</dbReference>
<feature type="region of interest" description="Disordered" evidence="10">
    <location>
        <begin position="1676"/>
        <end position="1757"/>
    </location>
</feature>
<feature type="compositionally biased region" description="Basic and acidic residues" evidence="10">
    <location>
        <begin position="2550"/>
        <end position="2582"/>
    </location>
</feature>
<dbReference type="InterPro" id="IPR047543">
    <property type="entry name" value="Bbox1_RNF31-like"/>
</dbReference>
<keyword evidence="14" id="KW-1185">Reference proteome</keyword>
<evidence type="ECO:0000256" key="3">
    <source>
        <dbReference type="ARBA" id="ARBA00022723"/>
    </source>
</evidence>
<feature type="compositionally biased region" description="Low complexity" evidence="10">
    <location>
        <begin position="2275"/>
        <end position="2294"/>
    </location>
</feature>
<keyword evidence="5 8" id="KW-0863">Zinc-finger</keyword>
<feature type="compositionally biased region" description="Acidic residues" evidence="10">
    <location>
        <begin position="741"/>
        <end position="751"/>
    </location>
</feature>
<evidence type="ECO:0000259" key="12">
    <source>
        <dbReference type="PROSITE" id="PS51873"/>
    </source>
</evidence>
<keyword evidence="7" id="KW-0862">Zinc</keyword>
<feature type="compositionally biased region" description="Low complexity" evidence="10">
    <location>
        <begin position="231"/>
        <end position="242"/>
    </location>
</feature>
<feature type="compositionally biased region" description="Polar residues" evidence="10">
    <location>
        <begin position="2036"/>
        <end position="2045"/>
    </location>
</feature>
<feature type="region of interest" description="Disordered" evidence="10">
    <location>
        <begin position="2448"/>
        <end position="2615"/>
    </location>
</feature>
<feature type="compositionally biased region" description="Polar residues" evidence="10">
    <location>
        <begin position="1929"/>
        <end position="1941"/>
    </location>
</feature>
<feature type="region of interest" description="Disordered" evidence="10">
    <location>
        <begin position="184"/>
        <end position="209"/>
    </location>
</feature>
<dbReference type="Gene3D" id="1.10.8.10">
    <property type="entry name" value="DNA helicase RuvA subunit, C-terminal domain"/>
    <property type="match status" value="1"/>
</dbReference>
<dbReference type="GO" id="GO:0097039">
    <property type="term" value="P:protein linear polyubiquitination"/>
    <property type="evidence" value="ECO:0007669"/>
    <property type="project" value="TreeGrafter"/>
</dbReference>
<feature type="coiled-coil region" evidence="9">
    <location>
        <begin position="262"/>
        <end position="296"/>
    </location>
</feature>
<feature type="compositionally biased region" description="Polar residues" evidence="10">
    <location>
        <begin position="2625"/>
        <end position="2634"/>
    </location>
</feature>
<dbReference type="InterPro" id="IPR032065">
    <property type="entry name" value="RNF31-UBA"/>
</dbReference>
<dbReference type="VEuPathDB" id="VectorBase:SCAU009206"/>
<feature type="compositionally biased region" description="Low complexity" evidence="10">
    <location>
        <begin position="556"/>
        <end position="572"/>
    </location>
</feature>
<feature type="compositionally biased region" description="Basic and acidic residues" evidence="10">
    <location>
        <begin position="991"/>
        <end position="1001"/>
    </location>
</feature>
<feature type="compositionally biased region" description="Polar residues" evidence="10">
    <location>
        <begin position="1014"/>
        <end position="1026"/>
    </location>
</feature>
<dbReference type="GO" id="GO:0070530">
    <property type="term" value="F:K63-linked polyubiquitin modification-dependent protein binding"/>
    <property type="evidence" value="ECO:0007669"/>
    <property type="project" value="TreeGrafter"/>
</dbReference>
<feature type="compositionally biased region" description="Polar residues" evidence="10">
    <location>
        <begin position="1741"/>
        <end position="1750"/>
    </location>
</feature>
<dbReference type="SMART" id="SM00547">
    <property type="entry name" value="ZnF_RBZ"/>
    <property type="match status" value="1"/>
</dbReference>
<feature type="compositionally biased region" description="Polar residues" evidence="10">
    <location>
        <begin position="1953"/>
        <end position="2002"/>
    </location>
</feature>
<feature type="compositionally biased region" description="Acidic residues" evidence="10">
    <location>
        <begin position="1520"/>
        <end position="1530"/>
    </location>
</feature>
<feature type="compositionally biased region" description="Low complexity" evidence="10">
    <location>
        <begin position="2512"/>
        <end position="2525"/>
    </location>
</feature>
<dbReference type="EnsemblMetazoa" id="SCAU009206-RF">
    <property type="protein sequence ID" value="SCAU009206-PF"/>
    <property type="gene ID" value="SCAU009206"/>
</dbReference>
<dbReference type="InterPro" id="IPR047542">
    <property type="entry name" value="Rcat_RBR_RNF31-like"/>
</dbReference>
<dbReference type="InterPro" id="IPR013083">
    <property type="entry name" value="Znf_RING/FYVE/PHD"/>
</dbReference>
<comment type="similarity">
    <text evidence="1">Belongs to the RBR family.</text>
</comment>
<feature type="compositionally biased region" description="Basic and acidic residues" evidence="10">
    <location>
        <begin position="670"/>
        <end position="679"/>
    </location>
</feature>
<dbReference type="InterPro" id="IPR026254">
    <property type="entry name" value="RNF31-like"/>
</dbReference>
<dbReference type="GO" id="GO:0071797">
    <property type="term" value="C:LUBAC complex"/>
    <property type="evidence" value="ECO:0007669"/>
    <property type="project" value="InterPro"/>
</dbReference>
<dbReference type="InterPro" id="IPR001841">
    <property type="entry name" value="Znf_RING"/>
</dbReference>
<feature type="compositionally biased region" description="Low complexity" evidence="10">
    <location>
        <begin position="499"/>
        <end position="517"/>
    </location>
</feature>